<keyword evidence="2" id="KW-1185">Reference proteome</keyword>
<gene>
    <name evidence="1" type="ORF">ACFFVF_14205</name>
</gene>
<dbReference type="EMBL" id="JBHMEY010000060">
    <property type="protein sequence ID" value="MFB9097671.1"/>
    <property type="molecule type" value="Genomic_DNA"/>
</dbReference>
<protein>
    <submittedName>
        <fullName evidence="1">Uncharacterized protein</fullName>
    </submittedName>
</protein>
<sequence length="61" mass="6815">MNKGSDWDMPAPDGIAKIILDKVEAGELDIVPDEMGLGMFNAWKEEPSKLAEMFSNMYHAE</sequence>
<evidence type="ECO:0000313" key="1">
    <source>
        <dbReference type="EMBL" id="MFB9097671.1"/>
    </source>
</evidence>
<name>A0ABV5GQU3_9FLAO</name>
<accession>A0ABV5GQU3</accession>
<evidence type="ECO:0000313" key="2">
    <source>
        <dbReference type="Proteomes" id="UP001589607"/>
    </source>
</evidence>
<reference evidence="1 2" key="1">
    <citation type="submission" date="2024-09" db="EMBL/GenBank/DDBJ databases">
        <authorList>
            <person name="Sun Q."/>
            <person name="Mori K."/>
        </authorList>
    </citation>
    <scope>NUCLEOTIDE SEQUENCE [LARGE SCALE GENOMIC DNA]</scope>
    <source>
        <strain evidence="1 2">CECT 7955</strain>
    </source>
</reference>
<proteinExistence type="predicted"/>
<organism evidence="1 2">
    <name type="scientific">Flavobacterium jumunjinense</name>
    <dbReference type="NCBI Taxonomy" id="998845"/>
    <lineage>
        <taxon>Bacteria</taxon>
        <taxon>Pseudomonadati</taxon>
        <taxon>Bacteroidota</taxon>
        <taxon>Flavobacteriia</taxon>
        <taxon>Flavobacteriales</taxon>
        <taxon>Flavobacteriaceae</taxon>
        <taxon>Flavobacterium</taxon>
    </lineage>
</organism>
<dbReference type="RefSeq" id="WP_236455239.1">
    <property type="nucleotide sequence ID" value="NZ_CBCSGE010000004.1"/>
</dbReference>
<dbReference type="Proteomes" id="UP001589607">
    <property type="component" value="Unassembled WGS sequence"/>
</dbReference>
<comment type="caution">
    <text evidence="1">The sequence shown here is derived from an EMBL/GenBank/DDBJ whole genome shotgun (WGS) entry which is preliminary data.</text>
</comment>